<feature type="topological domain" description="Cytoplasmic" evidence="10">
    <location>
        <begin position="1"/>
        <end position="7"/>
    </location>
</feature>
<proteinExistence type="inferred from homology"/>
<name>A0ABW4JSI8_9HYPH</name>
<evidence type="ECO:0000256" key="7">
    <source>
        <dbReference type="ARBA" id="ARBA00022989"/>
    </source>
</evidence>
<dbReference type="InterPro" id="IPR036127">
    <property type="entry name" value="CcmE-like_sf"/>
</dbReference>
<sequence length="145" mass="15570">MTRKQKRLTLIGAAGVVLAAAAGLILFALNDQIVFFQTPTDIVQKGIPHGQRIRLGGLVEEGSLRRSDDARVDFVVTDTTSTIAVTYQGILPDLFREGQGVVAEGVVGPDGVFVADNVLAKHDENYVPKEVAEALKDKGVWQGQN</sequence>
<feature type="topological domain" description="Extracellular" evidence="10">
    <location>
        <begin position="29"/>
        <end position="145"/>
    </location>
</feature>
<comment type="similarity">
    <text evidence="10">Belongs to the CcmE/CycJ family.</text>
</comment>
<organism evidence="11 12">
    <name type="scientific">Roseibium aestuarii</name>
    <dbReference type="NCBI Taxonomy" id="2600299"/>
    <lineage>
        <taxon>Bacteria</taxon>
        <taxon>Pseudomonadati</taxon>
        <taxon>Pseudomonadota</taxon>
        <taxon>Alphaproteobacteria</taxon>
        <taxon>Hyphomicrobiales</taxon>
        <taxon>Stappiaceae</taxon>
        <taxon>Roseibium</taxon>
    </lineage>
</organism>
<evidence type="ECO:0000313" key="11">
    <source>
        <dbReference type="EMBL" id="MFD1694825.1"/>
    </source>
</evidence>
<gene>
    <name evidence="10 11" type="primary">ccmE</name>
    <name evidence="10" type="synonym">cycJ</name>
    <name evidence="11" type="ORF">ACFSC7_04800</name>
</gene>
<dbReference type="NCBIfam" id="NF009731">
    <property type="entry name" value="PRK13254.1-5"/>
    <property type="match status" value="1"/>
</dbReference>
<keyword evidence="2 10" id="KW-0349">Heme</keyword>
<evidence type="ECO:0000256" key="1">
    <source>
        <dbReference type="ARBA" id="ARBA00004370"/>
    </source>
</evidence>
<keyword evidence="6 10" id="KW-0735">Signal-anchor</keyword>
<feature type="binding site" description="axial binding residue" evidence="10">
    <location>
        <position position="126"/>
    </location>
    <ligand>
        <name>heme</name>
        <dbReference type="ChEBI" id="CHEBI:30413"/>
    </ligand>
    <ligandPart>
        <name>Fe</name>
        <dbReference type="ChEBI" id="CHEBI:18248"/>
    </ligandPart>
</feature>
<comment type="function">
    <text evidence="10">Heme chaperone required for the biogenesis of c-type cytochromes. Transiently binds heme delivered by CcmC and transfers the heme to apo-cytochromes in a process facilitated by CcmF and CcmH.</text>
</comment>
<evidence type="ECO:0000256" key="4">
    <source>
        <dbReference type="ARBA" id="ARBA00022723"/>
    </source>
</evidence>
<protein>
    <recommendedName>
        <fullName evidence="10">Cytochrome c-type biogenesis protein CcmE</fullName>
    </recommendedName>
    <alternativeName>
        <fullName evidence="10">Cytochrome c maturation protein E</fullName>
    </alternativeName>
    <alternativeName>
        <fullName evidence="10">Heme chaperone CcmE</fullName>
    </alternativeName>
</protein>
<dbReference type="Pfam" id="PF03100">
    <property type="entry name" value="CcmE"/>
    <property type="match status" value="1"/>
</dbReference>
<dbReference type="EMBL" id="JBHUFA010000001">
    <property type="protein sequence ID" value="MFD1694825.1"/>
    <property type="molecule type" value="Genomic_DNA"/>
</dbReference>
<dbReference type="Gene3D" id="2.40.50.140">
    <property type="entry name" value="Nucleic acid-binding proteins"/>
    <property type="match status" value="1"/>
</dbReference>
<dbReference type="PANTHER" id="PTHR34128:SF2">
    <property type="entry name" value="CYTOCHROME C-TYPE BIOGENESIS PROTEIN CCME HOMOLOG, MITOCHONDRIAL"/>
    <property type="match status" value="1"/>
</dbReference>
<keyword evidence="5 10" id="KW-0201">Cytochrome c-type biogenesis</keyword>
<evidence type="ECO:0000256" key="10">
    <source>
        <dbReference type="HAMAP-Rule" id="MF_01959"/>
    </source>
</evidence>
<evidence type="ECO:0000256" key="3">
    <source>
        <dbReference type="ARBA" id="ARBA00022692"/>
    </source>
</evidence>
<evidence type="ECO:0000256" key="6">
    <source>
        <dbReference type="ARBA" id="ARBA00022968"/>
    </source>
</evidence>
<dbReference type="HAMAP" id="MF_01959">
    <property type="entry name" value="CcmE"/>
    <property type="match status" value="1"/>
</dbReference>
<comment type="caution">
    <text evidence="11">The sequence shown here is derived from an EMBL/GenBank/DDBJ whole genome shotgun (WGS) entry which is preliminary data.</text>
</comment>
<evidence type="ECO:0000256" key="9">
    <source>
        <dbReference type="ARBA" id="ARBA00023136"/>
    </source>
</evidence>
<dbReference type="InterPro" id="IPR004329">
    <property type="entry name" value="CcmE"/>
</dbReference>
<evidence type="ECO:0000256" key="2">
    <source>
        <dbReference type="ARBA" id="ARBA00022617"/>
    </source>
</evidence>
<keyword evidence="8 10" id="KW-0408">Iron</keyword>
<keyword evidence="12" id="KW-1185">Reference proteome</keyword>
<dbReference type="NCBIfam" id="NF009729">
    <property type="entry name" value="PRK13254.1-3"/>
    <property type="match status" value="1"/>
</dbReference>
<keyword evidence="3 10" id="KW-0812">Transmembrane</keyword>
<dbReference type="RefSeq" id="WP_149891363.1">
    <property type="nucleotide sequence ID" value="NZ_JBHUFA010000001.1"/>
</dbReference>
<keyword evidence="7 10" id="KW-1133">Transmembrane helix</keyword>
<feature type="binding site" description="covalent" evidence="10">
    <location>
        <position position="122"/>
    </location>
    <ligand>
        <name>heme</name>
        <dbReference type="ChEBI" id="CHEBI:30413"/>
    </ligand>
</feature>
<keyword evidence="9 10" id="KW-0472">Membrane</keyword>
<dbReference type="Proteomes" id="UP001597327">
    <property type="component" value="Unassembled WGS sequence"/>
</dbReference>
<evidence type="ECO:0000256" key="5">
    <source>
        <dbReference type="ARBA" id="ARBA00022748"/>
    </source>
</evidence>
<evidence type="ECO:0000256" key="8">
    <source>
        <dbReference type="ARBA" id="ARBA00023004"/>
    </source>
</evidence>
<reference evidence="12" key="1">
    <citation type="journal article" date="2019" name="Int. J. Syst. Evol. Microbiol.">
        <title>The Global Catalogue of Microorganisms (GCM) 10K type strain sequencing project: providing services to taxonomists for standard genome sequencing and annotation.</title>
        <authorList>
            <consortium name="The Broad Institute Genomics Platform"/>
            <consortium name="The Broad Institute Genome Sequencing Center for Infectious Disease"/>
            <person name="Wu L."/>
            <person name="Ma J."/>
        </authorList>
    </citation>
    <scope>NUCLEOTIDE SEQUENCE [LARGE SCALE GENOMIC DNA]</scope>
    <source>
        <strain evidence="12">JCM 3369</strain>
    </source>
</reference>
<dbReference type="InterPro" id="IPR012340">
    <property type="entry name" value="NA-bd_OB-fold"/>
</dbReference>
<accession>A0ABW4JSI8</accession>
<comment type="subcellular location">
    <subcellularLocation>
        <location evidence="10">Cell membrane</location>
        <topology evidence="10">Single-pass type II membrane protein</topology>
    </subcellularLocation>
    <subcellularLocation>
        <location evidence="1">Membrane</location>
    </subcellularLocation>
</comment>
<evidence type="ECO:0000313" key="12">
    <source>
        <dbReference type="Proteomes" id="UP001597327"/>
    </source>
</evidence>
<dbReference type="PANTHER" id="PTHR34128">
    <property type="entry name" value="CYTOCHROME C-TYPE BIOGENESIS PROTEIN CCME HOMOLOG, MITOCHONDRIAL"/>
    <property type="match status" value="1"/>
</dbReference>
<keyword evidence="10" id="KW-1003">Cell membrane</keyword>
<dbReference type="SUPFAM" id="SSF82093">
    <property type="entry name" value="Heme chaperone CcmE"/>
    <property type="match status" value="1"/>
</dbReference>
<keyword evidence="4 10" id="KW-0479">Metal-binding</keyword>
<dbReference type="NCBIfam" id="NF009727">
    <property type="entry name" value="PRK13254.1-1"/>
    <property type="match status" value="1"/>
</dbReference>